<sequence length="94" mass="11051">MQIKKKIVETNTDNFRGYGSIMKWLEVKKTKPTLSEKYFDWWGKLVTPRFPSGMEMGLFRLKKRGLSMDRMECHQHTPEILLPVDGKFVIPVCC</sequence>
<accession>X0VH17</accession>
<dbReference type="AlphaFoldDB" id="X0VH17"/>
<evidence type="ECO:0000313" key="1">
    <source>
        <dbReference type="EMBL" id="GAG17594.1"/>
    </source>
</evidence>
<feature type="non-terminal residue" evidence="1">
    <location>
        <position position="94"/>
    </location>
</feature>
<reference evidence="1" key="1">
    <citation type="journal article" date="2014" name="Front. Microbiol.">
        <title>High frequency of phylogenetically diverse reductive dehalogenase-homologous genes in deep subseafloor sedimentary metagenomes.</title>
        <authorList>
            <person name="Kawai M."/>
            <person name="Futagami T."/>
            <person name="Toyoda A."/>
            <person name="Takaki Y."/>
            <person name="Nishi S."/>
            <person name="Hori S."/>
            <person name="Arai W."/>
            <person name="Tsubouchi T."/>
            <person name="Morono Y."/>
            <person name="Uchiyama I."/>
            <person name="Ito T."/>
            <person name="Fujiyama A."/>
            <person name="Inagaki F."/>
            <person name="Takami H."/>
        </authorList>
    </citation>
    <scope>NUCLEOTIDE SEQUENCE</scope>
    <source>
        <strain evidence="1">Expedition CK06-06</strain>
    </source>
</reference>
<protein>
    <submittedName>
        <fullName evidence="1">Uncharacterized protein</fullName>
    </submittedName>
</protein>
<gene>
    <name evidence="1" type="ORF">S01H1_46936</name>
</gene>
<dbReference type="EMBL" id="BARS01030072">
    <property type="protein sequence ID" value="GAG17594.1"/>
    <property type="molecule type" value="Genomic_DNA"/>
</dbReference>
<name>X0VH17_9ZZZZ</name>
<proteinExistence type="predicted"/>
<comment type="caution">
    <text evidence="1">The sequence shown here is derived from an EMBL/GenBank/DDBJ whole genome shotgun (WGS) entry which is preliminary data.</text>
</comment>
<organism evidence="1">
    <name type="scientific">marine sediment metagenome</name>
    <dbReference type="NCBI Taxonomy" id="412755"/>
    <lineage>
        <taxon>unclassified sequences</taxon>
        <taxon>metagenomes</taxon>
        <taxon>ecological metagenomes</taxon>
    </lineage>
</organism>